<evidence type="ECO:0000256" key="1">
    <source>
        <dbReference type="SAM" id="Phobius"/>
    </source>
</evidence>
<gene>
    <name evidence="2" type="ORF">CC78DRAFT_537391</name>
</gene>
<accession>A0A9P4K069</accession>
<feature type="transmembrane region" description="Helical" evidence="1">
    <location>
        <begin position="28"/>
        <end position="49"/>
    </location>
</feature>
<comment type="caution">
    <text evidence="2">The sequence shown here is derived from an EMBL/GenBank/DDBJ whole genome shotgun (WGS) entry which is preliminary data.</text>
</comment>
<reference evidence="3" key="1">
    <citation type="journal article" date="2020" name="Stud. Mycol.">
        <title>101 Dothideomycetes genomes: A test case for predicting lifestyles and emergence of pathogens.</title>
        <authorList>
            <person name="Haridas S."/>
            <person name="Albert R."/>
            <person name="Binder M."/>
            <person name="Bloem J."/>
            <person name="LaButti K."/>
            <person name="Salamov A."/>
            <person name="Andreopoulos B."/>
            <person name="Baker S."/>
            <person name="Barry K."/>
            <person name="Bills G."/>
            <person name="Bluhm B."/>
            <person name="Cannon C."/>
            <person name="Castanera R."/>
            <person name="Culley D."/>
            <person name="Daum C."/>
            <person name="Ezra D."/>
            <person name="Gonzalez J."/>
            <person name="Henrissat B."/>
            <person name="Kuo A."/>
            <person name="Liang C."/>
            <person name="Lipzen A."/>
            <person name="Lutzoni F."/>
            <person name="Magnuson J."/>
            <person name="Mondo S."/>
            <person name="Nolan M."/>
            <person name="Ohm R."/>
            <person name="Pangilinan J."/>
            <person name="Park H.-J."/>
            <person name="Ramirez L."/>
            <person name="Alfaro M."/>
            <person name="Sun H."/>
            <person name="Tritt A."/>
            <person name="Yoshinaga Y."/>
            <person name="Zwiers L.-H."/>
            <person name="Turgeon B."/>
            <person name="Goodwin S."/>
            <person name="Spatafora J."/>
            <person name="Crous P."/>
            <person name="Grigoriev I."/>
        </authorList>
    </citation>
    <scope>NUCLEOTIDE SEQUENCE [LARGE SCALE GENOMIC DNA]</scope>
    <source>
        <strain evidence="3">CBS 304.66</strain>
    </source>
</reference>
<dbReference type="EMBL" id="ML986724">
    <property type="protein sequence ID" value="KAF2259025.1"/>
    <property type="molecule type" value="Genomic_DNA"/>
</dbReference>
<dbReference type="Proteomes" id="UP000800093">
    <property type="component" value="Unassembled WGS sequence"/>
</dbReference>
<name>A0A9P4K069_9PLEO</name>
<protein>
    <submittedName>
        <fullName evidence="2">Uncharacterized protein</fullName>
    </submittedName>
</protein>
<keyword evidence="1" id="KW-1133">Transmembrane helix</keyword>
<evidence type="ECO:0000313" key="2">
    <source>
        <dbReference type="EMBL" id="KAF2259025.1"/>
    </source>
</evidence>
<keyword evidence="1" id="KW-0472">Membrane</keyword>
<keyword evidence="1" id="KW-0812">Transmembrane</keyword>
<proteinExistence type="predicted"/>
<dbReference type="AlphaFoldDB" id="A0A9P4K069"/>
<organism evidence="2 3">
    <name type="scientific">Lojkania enalia</name>
    <dbReference type="NCBI Taxonomy" id="147567"/>
    <lineage>
        <taxon>Eukaryota</taxon>
        <taxon>Fungi</taxon>
        <taxon>Dikarya</taxon>
        <taxon>Ascomycota</taxon>
        <taxon>Pezizomycotina</taxon>
        <taxon>Dothideomycetes</taxon>
        <taxon>Pleosporomycetidae</taxon>
        <taxon>Pleosporales</taxon>
        <taxon>Pleosporales incertae sedis</taxon>
        <taxon>Lojkania</taxon>
    </lineage>
</organism>
<sequence>MASDTLTPSSYACHNTSLLLVGRFRVHALHVATLTYVLAFLEQYIYLCIRTDEVRRPSSYRPR</sequence>
<keyword evidence="3" id="KW-1185">Reference proteome</keyword>
<evidence type="ECO:0000313" key="3">
    <source>
        <dbReference type="Proteomes" id="UP000800093"/>
    </source>
</evidence>